<dbReference type="EMBL" id="QVIG01000001">
    <property type="protein sequence ID" value="RGD62300.1"/>
    <property type="molecule type" value="Genomic_DNA"/>
</dbReference>
<dbReference type="Pfam" id="PF01381">
    <property type="entry name" value="HTH_3"/>
    <property type="match status" value="1"/>
</dbReference>
<reference evidence="2 3" key="1">
    <citation type="submission" date="2018-08" db="EMBL/GenBank/DDBJ databases">
        <title>Diversity &amp; Physiological Properties of Lignin-Decomposing Actinobacteria from Soil.</title>
        <authorList>
            <person name="Roh S.G."/>
            <person name="Kim S.B."/>
        </authorList>
    </citation>
    <scope>NUCLEOTIDE SEQUENCE [LARGE SCALE GENOMIC DNA]</scope>
    <source>
        <strain evidence="2 3">MMS17-GH009</strain>
    </source>
</reference>
<dbReference type="Proteomes" id="UP000263377">
    <property type="component" value="Unassembled WGS sequence"/>
</dbReference>
<evidence type="ECO:0000313" key="2">
    <source>
        <dbReference type="EMBL" id="RGD62300.1"/>
    </source>
</evidence>
<feature type="domain" description="HTH cro/C1-type" evidence="1">
    <location>
        <begin position="38"/>
        <end position="85"/>
    </location>
</feature>
<dbReference type="PROSITE" id="PS50943">
    <property type="entry name" value="HTH_CROC1"/>
    <property type="match status" value="1"/>
</dbReference>
<name>A0A373A404_9ACTN</name>
<gene>
    <name evidence="2" type="ORF">DR950_35190</name>
</gene>
<dbReference type="InterPro" id="IPR010982">
    <property type="entry name" value="Lambda_DNA-bd_dom_sf"/>
</dbReference>
<accession>A0A373A404</accession>
<dbReference type="CDD" id="cd00093">
    <property type="entry name" value="HTH_XRE"/>
    <property type="match status" value="1"/>
</dbReference>
<evidence type="ECO:0000313" key="3">
    <source>
        <dbReference type="Proteomes" id="UP000263377"/>
    </source>
</evidence>
<dbReference type="GO" id="GO:0003677">
    <property type="term" value="F:DNA binding"/>
    <property type="evidence" value="ECO:0007669"/>
    <property type="project" value="InterPro"/>
</dbReference>
<sequence>MCAPQADEESSVDLARPLIEDFPAHPDGDPADALARAVRARRTALGLTLPDLAVRTGLAEADVRAVEAGHARPTLALLTVLSRALRKV</sequence>
<organism evidence="2 3">
    <name type="scientific">Kitasatospora xanthocidica</name>
    <dbReference type="NCBI Taxonomy" id="83382"/>
    <lineage>
        <taxon>Bacteria</taxon>
        <taxon>Bacillati</taxon>
        <taxon>Actinomycetota</taxon>
        <taxon>Actinomycetes</taxon>
        <taxon>Kitasatosporales</taxon>
        <taxon>Streptomycetaceae</taxon>
        <taxon>Kitasatospora</taxon>
    </lineage>
</organism>
<dbReference type="InterPro" id="IPR001387">
    <property type="entry name" value="Cro/C1-type_HTH"/>
</dbReference>
<dbReference type="Gene3D" id="1.10.260.40">
    <property type="entry name" value="lambda repressor-like DNA-binding domains"/>
    <property type="match status" value="1"/>
</dbReference>
<keyword evidence="3" id="KW-1185">Reference proteome</keyword>
<dbReference type="AlphaFoldDB" id="A0A373A404"/>
<evidence type="ECO:0000259" key="1">
    <source>
        <dbReference type="PROSITE" id="PS50943"/>
    </source>
</evidence>
<dbReference type="SUPFAM" id="SSF47413">
    <property type="entry name" value="lambda repressor-like DNA-binding domains"/>
    <property type="match status" value="1"/>
</dbReference>
<proteinExistence type="predicted"/>
<protein>
    <submittedName>
        <fullName evidence="2">XRE family transcriptional regulator</fullName>
    </submittedName>
</protein>
<comment type="caution">
    <text evidence="2">The sequence shown here is derived from an EMBL/GenBank/DDBJ whole genome shotgun (WGS) entry which is preliminary data.</text>
</comment>